<dbReference type="PRINTS" id="PR00377">
    <property type="entry name" value="IMPHPHTASES"/>
</dbReference>
<keyword evidence="2 5" id="KW-0479">Metal-binding</keyword>
<evidence type="ECO:0000256" key="3">
    <source>
        <dbReference type="ARBA" id="ARBA00022801"/>
    </source>
</evidence>
<evidence type="ECO:0000313" key="6">
    <source>
        <dbReference type="EMBL" id="SIO21562.1"/>
    </source>
</evidence>
<dbReference type="PROSITE" id="PS00630">
    <property type="entry name" value="IMP_2"/>
    <property type="match status" value="1"/>
</dbReference>
<feature type="binding site" evidence="5">
    <location>
        <position position="91"/>
    </location>
    <ligand>
        <name>Mg(2+)</name>
        <dbReference type="ChEBI" id="CHEBI:18420"/>
        <label>1</label>
        <note>catalytic</note>
    </ligand>
</feature>
<dbReference type="GO" id="GO:0008934">
    <property type="term" value="F:inositol monophosphate 1-phosphatase activity"/>
    <property type="evidence" value="ECO:0007669"/>
    <property type="project" value="TreeGrafter"/>
</dbReference>
<accession>A0A1N6HP60</accession>
<evidence type="ECO:0000256" key="2">
    <source>
        <dbReference type="ARBA" id="ARBA00022723"/>
    </source>
</evidence>
<proteinExistence type="inferred from homology"/>
<protein>
    <submittedName>
        <fullName evidence="6">Myo-inositol-1(Or 4)-monophosphatase</fullName>
    </submittedName>
</protein>
<reference evidence="7" key="1">
    <citation type="submission" date="2016-11" db="EMBL/GenBank/DDBJ databases">
        <authorList>
            <person name="Varghese N."/>
            <person name="Submissions S."/>
        </authorList>
    </citation>
    <scope>NUCLEOTIDE SEQUENCE [LARGE SCALE GENOMIC DNA]</scope>
    <source>
        <strain evidence="7">DSM 29440</strain>
    </source>
</reference>
<dbReference type="SUPFAM" id="SSF56655">
    <property type="entry name" value="Carbohydrate phosphatase"/>
    <property type="match status" value="1"/>
</dbReference>
<dbReference type="Gene3D" id="3.40.190.80">
    <property type="match status" value="1"/>
</dbReference>
<evidence type="ECO:0000256" key="1">
    <source>
        <dbReference type="ARBA" id="ARBA00009759"/>
    </source>
</evidence>
<dbReference type="RefSeq" id="WP_074257452.1">
    <property type="nucleotide sequence ID" value="NZ_FSRL01000001.1"/>
</dbReference>
<dbReference type="STRING" id="1217970.SAMN05444002_3562"/>
<keyword evidence="4 5" id="KW-0460">Magnesium</keyword>
<dbReference type="InterPro" id="IPR020550">
    <property type="entry name" value="Inositol_monophosphatase_CS"/>
</dbReference>
<comment type="cofactor">
    <cofactor evidence="5">
        <name>Mg(2+)</name>
        <dbReference type="ChEBI" id="CHEBI:18420"/>
    </cofactor>
</comment>
<feature type="binding site" evidence="5">
    <location>
        <position position="89"/>
    </location>
    <ligand>
        <name>Mg(2+)</name>
        <dbReference type="ChEBI" id="CHEBI:18420"/>
        <label>1</label>
        <note>catalytic</note>
    </ligand>
</feature>
<evidence type="ECO:0000313" key="7">
    <source>
        <dbReference type="Proteomes" id="UP000184932"/>
    </source>
</evidence>
<dbReference type="Gene3D" id="3.30.540.10">
    <property type="entry name" value="Fructose-1,6-Bisphosphatase, subunit A, domain 1"/>
    <property type="match status" value="1"/>
</dbReference>
<dbReference type="AlphaFoldDB" id="A0A1N6HP60"/>
<dbReference type="PANTHER" id="PTHR20854">
    <property type="entry name" value="INOSITOL MONOPHOSPHATASE"/>
    <property type="match status" value="1"/>
</dbReference>
<dbReference type="GO" id="GO:0007165">
    <property type="term" value="P:signal transduction"/>
    <property type="evidence" value="ECO:0007669"/>
    <property type="project" value="TreeGrafter"/>
</dbReference>
<feature type="binding site" evidence="5">
    <location>
        <position position="210"/>
    </location>
    <ligand>
        <name>Mg(2+)</name>
        <dbReference type="ChEBI" id="CHEBI:18420"/>
        <label>1</label>
        <note>catalytic</note>
    </ligand>
</feature>
<keyword evidence="7" id="KW-1185">Reference proteome</keyword>
<sequence length="262" mass="27760">MRAPDTTSDTALLIEAAALAGEIALRYFRVDHRVWDKADGAGPVTEADLAVDAMLRSHLIGARPGYGWLSEETADDAARLDAERCFIIDPIDGTRAFISGEVTWAHSLAVAEAGRVVAAVVAMPAKKAVYAAARGAGATRNGKPLHVSAAAGPDDVTIVTARPNLAPHLWPGGLPRHARHYRPSLAYRLALVGEGRYDAMVTFRDTWEWDIAAGALIVEEAGGTVTDRLGAPLRFNTPGRLAAGTLAANPALHHGLIQRILS</sequence>
<dbReference type="InterPro" id="IPR020583">
    <property type="entry name" value="Inositol_monoP_metal-BS"/>
</dbReference>
<dbReference type="EMBL" id="FSRL01000001">
    <property type="protein sequence ID" value="SIO21562.1"/>
    <property type="molecule type" value="Genomic_DNA"/>
</dbReference>
<dbReference type="GO" id="GO:0006020">
    <property type="term" value="P:inositol metabolic process"/>
    <property type="evidence" value="ECO:0007669"/>
    <property type="project" value="TreeGrafter"/>
</dbReference>
<dbReference type="GO" id="GO:0046872">
    <property type="term" value="F:metal ion binding"/>
    <property type="evidence" value="ECO:0007669"/>
    <property type="project" value="UniProtKB-KW"/>
</dbReference>
<dbReference type="Pfam" id="PF00459">
    <property type="entry name" value="Inositol_P"/>
    <property type="match status" value="1"/>
</dbReference>
<dbReference type="PANTHER" id="PTHR20854:SF4">
    <property type="entry name" value="INOSITOL-1-MONOPHOSPHATASE-RELATED"/>
    <property type="match status" value="1"/>
</dbReference>
<comment type="similarity">
    <text evidence="1">Belongs to the inositol monophosphatase superfamily.</text>
</comment>
<gene>
    <name evidence="6" type="ORF">SAMN05444002_3562</name>
</gene>
<organism evidence="6 7">
    <name type="scientific">Vannielia litorea</name>
    <dbReference type="NCBI Taxonomy" id="1217970"/>
    <lineage>
        <taxon>Bacteria</taxon>
        <taxon>Pseudomonadati</taxon>
        <taxon>Pseudomonadota</taxon>
        <taxon>Alphaproteobacteria</taxon>
        <taxon>Rhodobacterales</taxon>
        <taxon>Paracoccaceae</taxon>
        <taxon>Vannielia</taxon>
    </lineage>
</organism>
<keyword evidence="3" id="KW-0378">Hydrolase</keyword>
<evidence type="ECO:0000256" key="5">
    <source>
        <dbReference type="PIRSR" id="PIRSR600760-2"/>
    </source>
</evidence>
<dbReference type="Proteomes" id="UP000184932">
    <property type="component" value="Unassembled WGS sequence"/>
</dbReference>
<name>A0A1N6HP60_9RHOB</name>
<dbReference type="InterPro" id="IPR000760">
    <property type="entry name" value="Inositol_monophosphatase-like"/>
</dbReference>
<feature type="binding site" evidence="5">
    <location>
        <position position="71"/>
    </location>
    <ligand>
        <name>Mg(2+)</name>
        <dbReference type="ChEBI" id="CHEBI:18420"/>
        <label>1</label>
        <note>catalytic</note>
    </ligand>
</feature>
<evidence type="ECO:0000256" key="4">
    <source>
        <dbReference type="ARBA" id="ARBA00022842"/>
    </source>
</evidence>
<feature type="binding site" evidence="5">
    <location>
        <position position="92"/>
    </location>
    <ligand>
        <name>Mg(2+)</name>
        <dbReference type="ChEBI" id="CHEBI:18420"/>
        <label>1</label>
        <note>catalytic</note>
    </ligand>
</feature>
<dbReference type="PROSITE" id="PS00629">
    <property type="entry name" value="IMP_1"/>
    <property type="match status" value="1"/>
</dbReference>
<dbReference type="GO" id="GO:0046854">
    <property type="term" value="P:phosphatidylinositol phosphate biosynthetic process"/>
    <property type="evidence" value="ECO:0007669"/>
    <property type="project" value="InterPro"/>
</dbReference>